<proteinExistence type="predicted"/>
<accession>A0A1H9CXG6</accession>
<evidence type="ECO:0000313" key="2">
    <source>
        <dbReference type="Proteomes" id="UP000181998"/>
    </source>
</evidence>
<gene>
    <name evidence="1" type="ORF">SAMN05421510_101753</name>
</gene>
<organism evidence="1 2">
    <name type="scientific">Nitrosomonas ureae</name>
    <dbReference type="NCBI Taxonomy" id="44577"/>
    <lineage>
        <taxon>Bacteria</taxon>
        <taxon>Pseudomonadati</taxon>
        <taxon>Pseudomonadota</taxon>
        <taxon>Betaproteobacteria</taxon>
        <taxon>Nitrosomonadales</taxon>
        <taxon>Nitrosomonadaceae</taxon>
        <taxon>Nitrosomonas</taxon>
    </lineage>
</organism>
<dbReference type="EMBL" id="FOFX01000017">
    <property type="protein sequence ID" value="SEQ05854.1"/>
    <property type="molecule type" value="Genomic_DNA"/>
</dbReference>
<dbReference type="RefSeq" id="WP_256216447.1">
    <property type="nucleotide sequence ID" value="NZ_FOFX01000017.1"/>
</dbReference>
<dbReference type="Proteomes" id="UP000181998">
    <property type="component" value="Unassembled WGS sequence"/>
</dbReference>
<sequence>MQMSFGTLELAERLKRDNVLLKIEALIEWEDLRPKLTGLYKRELSHGARPRAV</sequence>
<reference evidence="2" key="1">
    <citation type="submission" date="2016-10" db="EMBL/GenBank/DDBJ databases">
        <authorList>
            <person name="Varghese N."/>
            <person name="Submissions S."/>
        </authorList>
    </citation>
    <scope>NUCLEOTIDE SEQUENCE [LARGE SCALE GENOMIC DNA]</scope>
    <source>
        <strain evidence="2">Nm9</strain>
    </source>
</reference>
<dbReference type="AlphaFoldDB" id="A0A1H9CXG6"/>
<evidence type="ECO:0000313" key="1">
    <source>
        <dbReference type="EMBL" id="SEQ05854.1"/>
    </source>
</evidence>
<name>A0A1H9CXG6_9PROT</name>
<protein>
    <submittedName>
        <fullName evidence="1">Transposase, IS5 family</fullName>
    </submittedName>
</protein>